<gene>
    <name evidence="1" type="ORF">OWV82_005122</name>
</gene>
<sequence>MASGPLVGERDAGEKQDKVYSRKNQNKSKNPKSVPRQYYQQQSSLQTLATTIDGNTFSQRQIMPVASDDSSSQPGAQNRREPSHGNAIPGYVKFDNFVKISFNLDNRDEVRALKRKLASELDQVTSLVKRLEATQIQLSKTVNRNAVRMNSEVCSVEPTNPRSFRGSTVSANEHGNNYGVHGESVDKEKGGLKMNQYYKNLDSVVEKKSTPVGGNKKFKSNEMRNGLLLEKDLGRLLKSCRNLLETLMKHKFGWVFNKPVDVKGLGLHDYYKIIRHPMDLGTVKARLSKNLYKSPTEFAEDVRLTFSNAMLYNPKGQDVHIMAEELSKTFEEKWTKIDAEYNFSRRSKLSRNSGLLTSTPKKVHAPLAPVHSPVPAPPPAPVHTPAPAPPPRPIETRTLERVESVTMAVDPKTNVTSLAHQGRTSVPKKPKAKDPDKRDMTYEEKQKLSMNLQDLPSDKLDNVVQIIKKRNPVLSQQEDEIEVDIDSFDPETLWELHRFVTNYRKSLSKNKRKAEVTHQATAEDDNIIQDTNIEPLIVEEPKETEEVEKIVASSPPVQGEKHGDNVTESGSSSGASSDSESSSSDSGSGSSSGCGSDADN</sequence>
<name>A0ACC1YT41_MELAZ</name>
<dbReference type="Proteomes" id="UP001164539">
    <property type="component" value="Chromosome 2"/>
</dbReference>
<protein>
    <submittedName>
        <fullName evidence="1">Transcription factor GTE4-like</fullName>
    </submittedName>
</protein>
<proteinExistence type="predicted"/>
<comment type="caution">
    <text evidence="1">The sequence shown here is derived from an EMBL/GenBank/DDBJ whole genome shotgun (WGS) entry which is preliminary data.</text>
</comment>
<dbReference type="EMBL" id="CM051395">
    <property type="protein sequence ID" value="KAJ4726407.1"/>
    <property type="molecule type" value="Genomic_DNA"/>
</dbReference>
<evidence type="ECO:0000313" key="1">
    <source>
        <dbReference type="EMBL" id="KAJ4726407.1"/>
    </source>
</evidence>
<organism evidence="1 2">
    <name type="scientific">Melia azedarach</name>
    <name type="common">Chinaberry tree</name>
    <dbReference type="NCBI Taxonomy" id="155640"/>
    <lineage>
        <taxon>Eukaryota</taxon>
        <taxon>Viridiplantae</taxon>
        <taxon>Streptophyta</taxon>
        <taxon>Embryophyta</taxon>
        <taxon>Tracheophyta</taxon>
        <taxon>Spermatophyta</taxon>
        <taxon>Magnoliopsida</taxon>
        <taxon>eudicotyledons</taxon>
        <taxon>Gunneridae</taxon>
        <taxon>Pentapetalae</taxon>
        <taxon>rosids</taxon>
        <taxon>malvids</taxon>
        <taxon>Sapindales</taxon>
        <taxon>Meliaceae</taxon>
        <taxon>Melia</taxon>
    </lineage>
</organism>
<reference evidence="1 2" key="1">
    <citation type="journal article" date="2023" name="Science">
        <title>Complex scaffold remodeling in plant triterpene biosynthesis.</title>
        <authorList>
            <person name="De La Pena R."/>
            <person name="Hodgson H."/>
            <person name="Liu J.C."/>
            <person name="Stephenson M.J."/>
            <person name="Martin A.C."/>
            <person name="Owen C."/>
            <person name="Harkess A."/>
            <person name="Leebens-Mack J."/>
            <person name="Jimenez L.E."/>
            <person name="Osbourn A."/>
            <person name="Sattely E.S."/>
        </authorList>
    </citation>
    <scope>NUCLEOTIDE SEQUENCE [LARGE SCALE GENOMIC DNA]</scope>
    <source>
        <strain evidence="2">cv. JPN11</strain>
        <tissue evidence="1">Leaf</tissue>
    </source>
</reference>
<keyword evidence="2" id="KW-1185">Reference proteome</keyword>
<evidence type="ECO:0000313" key="2">
    <source>
        <dbReference type="Proteomes" id="UP001164539"/>
    </source>
</evidence>
<accession>A0ACC1YT41</accession>